<dbReference type="RefSeq" id="WP_261273526.1">
    <property type="nucleotide sequence ID" value="NZ_JAMTCC010000036.1"/>
</dbReference>
<sequence length="399" mass="42671">MSSGTAILERSEATSVNQAMDTLTAQWYNAVVTGLGLSPDQFQLYQGPNSAMNTSQDMWNLFNAVPPASINNYYNPSQVNNFASDYGLILSALVPSSNSSFQNCMGDYYSKWTSYFSDHDPKTWDAQGVSDLFSSWAMRNAPGQAGCVTGLTNIYINPINIAVNKFASAKEQYAWNKTVDAMKSALAGGASKSFSMDSQTASSDVEHTWANGRTSFFFDIFSFGGGGGYDQLTTKTSSAGLKIDAQFDKVTTFTAGPLAANDPNNPVLSDYSAWYESAALAKAYTTKDNTVWDKQSSTTWDKAFGSNGFLLRTTSSIVVADGITIKMISNASYSSSERTEILAAAKAGIWPFFSASGGGGSTTDIKFNDDGSFTATTTIALGNPQILGILQSPIANSFS</sequence>
<evidence type="ECO:0000313" key="2">
    <source>
        <dbReference type="Proteomes" id="UP001155604"/>
    </source>
</evidence>
<dbReference type="Proteomes" id="UP001155604">
    <property type="component" value="Unassembled WGS sequence"/>
</dbReference>
<evidence type="ECO:0000313" key="1">
    <source>
        <dbReference type="EMBL" id="MCT7947226.1"/>
    </source>
</evidence>
<gene>
    <name evidence="1" type="ORF">NE536_17855</name>
</gene>
<dbReference type="AlphaFoldDB" id="A0A9X2WXG4"/>
<name>A0A9X2WXG4_9GAMM</name>
<protein>
    <submittedName>
        <fullName evidence="1">Uncharacterized protein</fullName>
    </submittedName>
</protein>
<proteinExistence type="predicted"/>
<reference evidence="1" key="1">
    <citation type="journal article" date="2023" name="Int. J. Syst. Evol. Microbiol.">
        <title>&lt;i&gt;Shewanella septentrionalis&lt;/i&gt; sp. nov. and &lt;i&gt;Shewanella holmiensis&lt;/i&gt; sp. nov., isolated from Baltic Sea water and sediments.</title>
        <authorList>
            <person name="Martin-Rodriguez A.J."/>
            <person name="Thorell K."/>
            <person name="Joffre E."/>
            <person name="Jensie-Markopoulos S."/>
            <person name="Moore E.R.B."/>
            <person name="Sjoling A."/>
        </authorList>
    </citation>
    <scope>NUCLEOTIDE SEQUENCE</scope>
    <source>
        <strain evidence="1">SP1W3</strain>
    </source>
</reference>
<comment type="caution">
    <text evidence="1">The sequence shown here is derived from an EMBL/GenBank/DDBJ whole genome shotgun (WGS) entry which is preliminary data.</text>
</comment>
<organism evidence="1 2">
    <name type="scientific">Shewanella septentrionalis</name>
    <dbReference type="NCBI Taxonomy" id="2952223"/>
    <lineage>
        <taxon>Bacteria</taxon>
        <taxon>Pseudomonadati</taxon>
        <taxon>Pseudomonadota</taxon>
        <taxon>Gammaproteobacteria</taxon>
        <taxon>Alteromonadales</taxon>
        <taxon>Shewanellaceae</taxon>
        <taxon>Shewanella</taxon>
    </lineage>
</organism>
<accession>A0A9X2WXG4</accession>
<dbReference type="EMBL" id="JAMTCC010000036">
    <property type="protein sequence ID" value="MCT7947226.1"/>
    <property type="molecule type" value="Genomic_DNA"/>
</dbReference>
<keyword evidence="2" id="KW-1185">Reference proteome</keyword>